<comment type="caution">
    <text evidence="2">The sequence shown here is derived from an EMBL/GenBank/DDBJ whole genome shotgun (WGS) entry which is preliminary data.</text>
</comment>
<dbReference type="PANTHER" id="PTHR11439">
    <property type="entry name" value="GAG-POL-RELATED RETROTRANSPOSON"/>
    <property type="match status" value="1"/>
</dbReference>
<dbReference type="AlphaFoldDB" id="A0A699H237"/>
<name>A0A699H237_TANCI</name>
<accession>A0A699H237</accession>
<feature type="region of interest" description="Disordered" evidence="1">
    <location>
        <begin position="250"/>
        <end position="289"/>
    </location>
</feature>
<protein>
    <submittedName>
        <fullName evidence="2">Uncharacterized mitochondrial protein AtMg00810-like</fullName>
    </submittedName>
</protein>
<reference evidence="2" key="1">
    <citation type="journal article" date="2019" name="Sci. Rep.">
        <title>Draft genome of Tanacetum cinerariifolium, the natural source of mosquito coil.</title>
        <authorList>
            <person name="Yamashiro T."/>
            <person name="Shiraishi A."/>
            <person name="Satake H."/>
            <person name="Nakayama K."/>
        </authorList>
    </citation>
    <scope>NUCLEOTIDE SEQUENCE</scope>
</reference>
<feature type="compositionally biased region" description="Polar residues" evidence="1">
    <location>
        <begin position="339"/>
        <end position="352"/>
    </location>
</feature>
<gene>
    <name evidence="2" type="ORF">Tci_285066</name>
</gene>
<sequence length="430" mass="47599">MSICQEQYIRNLLKKYEISNSSSVKILMVPPNNLGPDLAGKLVNETLYRAMIGSLMYLTATRPDIQFSTCLCARYQTSPKESHLTTVKRNLRHLKGTSSICLYYQKCSGFDLKGYSDSDYAGCNIDRKSTSGACQILRVKLVCWSAKKHHLEDSVHICNSCSRGNYSSADQINSIQQMIAYCLMNRIKVDIREIIYSDLVTKLTSKSRLKYVSYSRFISCALKVLLGTQYTQDEKFRSLLGILRALSKKRNRPKPKNTTLETQATPPNVKTEDYEKTHSVSSGQTAHPQDTEENIQFIVKGFYSPLDEGTCSLKPFPKGKPTDAKDPEGNIQPVGMGLPSTSLDEGIRTSQLLPEGKTIDPTDSGGNIQPIDKGLPSTVPNEGIGKTKILSEGPHGDKDSEGFKPPVDMEPLTTPVTDPQTLLRATVADV</sequence>
<evidence type="ECO:0000256" key="1">
    <source>
        <dbReference type="SAM" id="MobiDB-lite"/>
    </source>
</evidence>
<dbReference type="EMBL" id="BKCJ010091123">
    <property type="protein sequence ID" value="GEX13091.1"/>
    <property type="molecule type" value="Genomic_DNA"/>
</dbReference>
<evidence type="ECO:0000313" key="2">
    <source>
        <dbReference type="EMBL" id="GEX13091.1"/>
    </source>
</evidence>
<feature type="compositionally biased region" description="Polar residues" evidence="1">
    <location>
        <begin position="256"/>
        <end position="268"/>
    </location>
</feature>
<proteinExistence type="predicted"/>
<feature type="compositionally biased region" description="Polar residues" evidence="1">
    <location>
        <begin position="279"/>
        <end position="288"/>
    </location>
</feature>
<feature type="region of interest" description="Disordered" evidence="1">
    <location>
        <begin position="316"/>
        <end position="419"/>
    </location>
</feature>
<organism evidence="2">
    <name type="scientific">Tanacetum cinerariifolium</name>
    <name type="common">Dalmatian daisy</name>
    <name type="synonym">Chrysanthemum cinerariifolium</name>
    <dbReference type="NCBI Taxonomy" id="118510"/>
    <lineage>
        <taxon>Eukaryota</taxon>
        <taxon>Viridiplantae</taxon>
        <taxon>Streptophyta</taxon>
        <taxon>Embryophyta</taxon>
        <taxon>Tracheophyta</taxon>
        <taxon>Spermatophyta</taxon>
        <taxon>Magnoliopsida</taxon>
        <taxon>eudicotyledons</taxon>
        <taxon>Gunneridae</taxon>
        <taxon>Pentapetalae</taxon>
        <taxon>asterids</taxon>
        <taxon>campanulids</taxon>
        <taxon>Asterales</taxon>
        <taxon>Asteraceae</taxon>
        <taxon>Asteroideae</taxon>
        <taxon>Anthemideae</taxon>
        <taxon>Anthemidinae</taxon>
        <taxon>Tanacetum</taxon>
    </lineage>
</organism>
<dbReference type="PANTHER" id="PTHR11439:SF495">
    <property type="entry name" value="REVERSE TRANSCRIPTASE, RNA-DEPENDENT DNA POLYMERASE-RELATED"/>
    <property type="match status" value="1"/>
</dbReference>